<gene>
    <name evidence="1" type="ORF">SDC9_151218</name>
</gene>
<name>A0A645ETZ1_9ZZZZ</name>
<dbReference type="AlphaFoldDB" id="A0A645ETZ1"/>
<reference evidence="1" key="1">
    <citation type="submission" date="2019-08" db="EMBL/GenBank/DDBJ databases">
        <authorList>
            <person name="Kucharzyk K."/>
            <person name="Murdoch R.W."/>
            <person name="Higgins S."/>
            <person name="Loffler F."/>
        </authorList>
    </citation>
    <scope>NUCLEOTIDE SEQUENCE</scope>
</reference>
<dbReference type="EMBL" id="VSSQ01049906">
    <property type="protein sequence ID" value="MPN03983.1"/>
    <property type="molecule type" value="Genomic_DNA"/>
</dbReference>
<evidence type="ECO:0000313" key="1">
    <source>
        <dbReference type="EMBL" id="MPN03983.1"/>
    </source>
</evidence>
<proteinExistence type="predicted"/>
<comment type="caution">
    <text evidence="1">The sequence shown here is derived from an EMBL/GenBank/DDBJ whole genome shotgun (WGS) entry which is preliminary data.</text>
</comment>
<organism evidence="1">
    <name type="scientific">bioreactor metagenome</name>
    <dbReference type="NCBI Taxonomy" id="1076179"/>
    <lineage>
        <taxon>unclassified sequences</taxon>
        <taxon>metagenomes</taxon>
        <taxon>ecological metagenomes</taxon>
    </lineage>
</organism>
<accession>A0A645ETZ1</accession>
<sequence>MRYSWEIIVSTESPNGKKLLVYSIVPSEEEKKRAMKPHLFWQKIGDDITEIAVEYNLPFEIVTEFLKKAEKHRNKHVSIILTEK</sequence>
<protein>
    <submittedName>
        <fullName evidence="1">Uncharacterized protein</fullName>
    </submittedName>
</protein>